<organism evidence="1 2">
    <name type="scientific">Gordonia mangrovi</name>
    <dbReference type="NCBI Taxonomy" id="2665643"/>
    <lineage>
        <taxon>Bacteria</taxon>
        <taxon>Bacillati</taxon>
        <taxon>Actinomycetota</taxon>
        <taxon>Actinomycetes</taxon>
        <taxon>Mycobacteriales</taxon>
        <taxon>Gordoniaceae</taxon>
        <taxon>Gordonia</taxon>
    </lineage>
</organism>
<reference evidence="1 2" key="1">
    <citation type="submission" date="2019-11" db="EMBL/GenBank/DDBJ databases">
        <title>Gordonia sp. nov., a novel actinobacterium isolated from mangrove soil in Hainan.</title>
        <authorList>
            <person name="Huang X."/>
            <person name="Xie Y."/>
            <person name="Chu X."/>
            <person name="Xiao K."/>
        </authorList>
    </citation>
    <scope>NUCLEOTIDE SEQUENCE [LARGE SCALE GENOMIC DNA]</scope>
    <source>
        <strain evidence="1 2">HNM0687</strain>
    </source>
</reference>
<dbReference type="Proteomes" id="UP000475545">
    <property type="component" value="Unassembled WGS sequence"/>
</dbReference>
<gene>
    <name evidence="1" type="ORF">GIY30_02205</name>
</gene>
<name>A0A6L7GL17_9ACTN</name>
<comment type="caution">
    <text evidence="1">The sequence shown here is derived from an EMBL/GenBank/DDBJ whole genome shotgun (WGS) entry which is preliminary data.</text>
</comment>
<dbReference type="AlphaFoldDB" id="A0A6L7GL17"/>
<dbReference type="RefSeq" id="WP_160900349.1">
    <property type="nucleotide sequence ID" value="NZ_CP102850.1"/>
</dbReference>
<evidence type="ECO:0000313" key="2">
    <source>
        <dbReference type="Proteomes" id="UP000475545"/>
    </source>
</evidence>
<evidence type="ECO:0000313" key="1">
    <source>
        <dbReference type="EMBL" id="MXP20183.1"/>
    </source>
</evidence>
<keyword evidence="2" id="KW-1185">Reference proteome</keyword>
<sequence>MLAEASEDDARRDELIASAIDIATASWIACEHERFQFDDSARRRRWALIADRRLAATLSLAYEHGSAALVAELIDSGLNAGTHSVDADFGEEDAGADPGGEKLSFWSTELWVDVSSDSRSVVTTDDAAGSQSSSHRSEAAARLLDNRELAMEPPAELRYPINSGTHRVVLGAQREMAAALDPDLRVIFTSVPTVEAW</sequence>
<accession>A0A6L7GL17</accession>
<dbReference type="EMBL" id="WMBR01000001">
    <property type="protein sequence ID" value="MXP20183.1"/>
    <property type="molecule type" value="Genomic_DNA"/>
</dbReference>
<protein>
    <submittedName>
        <fullName evidence="1">Uncharacterized protein</fullName>
    </submittedName>
</protein>
<proteinExistence type="predicted"/>